<sequence>MVWQAAERRVEEDKNLKKTGKCVQNYATATDTQQRMTGFGTPRNTTYEAEAGEFTVDASLSFWMRSCTLNDCAFTALIPYILWIML</sequence>
<accession>A0A0N5AJ95</accession>
<keyword evidence="1" id="KW-1185">Reference proteome</keyword>
<dbReference type="Proteomes" id="UP000046393">
    <property type="component" value="Unplaced"/>
</dbReference>
<reference evidence="2" key="1">
    <citation type="submission" date="2017-02" db="UniProtKB">
        <authorList>
            <consortium name="WormBaseParasite"/>
        </authorList>
    </citation>
    <scope>IDENTIFICATION</scope>
</reference>
<protein>
    <submittedName>
        <fullName evidence="2">Uncharacterized protein</fullName>
    </submittedName>
</protein>
<evidence type="ECO:0000313" key="2">
    <source>
        <dbReference type="WBParaSite" id="SMUV_0000452501-mRNA-1"/>
    </source>
</evidence>
<name>A0A0N5AJ95_9BILA</name>
<dbReference type="WBParaSite" id="SMUV_0000452501-mRNA-1">
    <property type="protein sequence ID" value="SMUV_0000452501-mRNA-1"/>
    <property type="gene ID" value="SMUV_0000452501"/>
</dbReference>
<organism evidence="1 2">
    <name type="scientific">Syphacia muris</name>
    <dbReference type="NCBI Taxonomy" id="451379"/>
    <lineage>
        <taxon>Eukaryota</taxon>
        <taxon>Metazoa</taxon>
        <taxon>Ecdysozoa</taxon>
        <taxon>Nematoda</taxon>
        <taxon>Chromadorea</taxon>
        <taxon>Rhabditida</taxon>
        <taxon>Spirurina</taxon>
        <taxon>Oxyuridomorpha</taxon>
        <taxon>Oxyuroidea</taxon>
        <taxon>Oxyuridae</taxon>
        <taxon>Syphacia</taxon>
    </lineage>
</organism>
<dbReference type="AlphaFoldDB" id="A0A0N5AJ95"/>
<proteinExistence type="predicted"/>
<evidence type="ECO:0000313" key="1">
    <source>
        <dbReference type="Proteomes" id="UP000046393"/>
    </source>
</evidence>